<evidence type="ECO:0000256" key="4">
    <source>
        <dbReference type="ARBA" id="ARBA00022991"/>
    </source>
</evidence>
<dbReference type="GO" id="GO:0003904">
    <property type="term" value="F:deoxyribodipyrimidine photo-lyase activity"/>
    <property type="evidence" value="ECO:0007669"/>
    <property type="project" value="TreeGrafter"/>
</dbReference>
<comment type="cofactor">
    <cofactor evidence="6">
        <name>(6R)-5,10-methylene-5,6,7,8-tetrahydrofolate</name>
        <dbReference type="ChEBI" id="CHEBI:15636"/>
    </cofactor>
    <text evidence="6">Binds 1 5,10-methenyltetrahydrofolate (MTHF) per subunit.</text>
</comment>
<dbReference type="Pfam" id="PF03441">
    <property type="entry name" value="FAD_binding_7"/>
    <property type="match status" value="1"/>
</dbReference>
<dbReference type="InterPro" id="IPR005101">
    <property type="entry name" value="Cryptochr/Photolyase_FAD-bd"/>
</dbReference>
<comment type="similarity">
    <text evidence="1 6">Belongs to the DNA photolyase class-1 family.</text>
</comment>
<dbReference type="InterPro" id="IPR036155">
    <property type="entry name" value="Crypto/Photolyase_N_sf"/>
</dbReference>
<accession>A0A2K3QA55</accession>
<dbReference type="SUPFAM" id="SSF52425">
    <property type="entry name" value="Cryptochrome/photolyase, N-terminal domain"/>
    <property type="match status" value="1"/>
</dbReference>
<feature type="region of interest" description="Disordered" evidence="7">
    <location>
        <begin position="195"/>
        <end position="226"/>
    </location>
</feature>
<dbReference type="InterPro" id="IPR014133">
    <property type="entry name" value="Cry_DASH"/>
</dbReference>
<name>A0A2K3QA55_9HYPO</name>
<feature type="domain" description="Photolyase/cryptochrome alpha/beta" evidence="8">
    <location>
        <begin position="5"/>
        <end position="165"/>
    </location>
</feature>
<sequence length="705" mass="78478">MAAGKLLVYLLRRDLRASDNPILHHLATASDHGYTHLLPIYVFPSRQIEISGFLEAGEESPYPQARSRVGRYWRCGPHRARFIAQSVWDLKDGLQGLGSGLSIRVGDFKDVLAHLIHGFKDSSTSVAAVWMTQELSPEEVAEQDAVAAVCSGNQVDFKLWPDEKYFIDDLDTGLSEPKDLPDVFTTYRKLREPLRERPRKVLPRPGKSSLPPLPSEASIPPQHRPFGVPDTLDDLEARLLRPLDALLSHPPEFPDGARSAHPFRGGETRARQRLCHLVESGAMTAYKDTRNGLLGEDFSTKLSAYLALGCISARQIHQELLKFEDGKDEAYRGADGYGQGENDGTAAVRLELLWRDYMRLCTAKFGSKLFRLSGFTHAQGGGHKKWMTADETTADPDQERSPEEILKILQRFQNGTTGMGLIDASQRELFLTGYTSSRARQNSASFLSKHLSIDWRYGAEWYEMMLTDYDVSSNWANWQYMAGVGNDPRGDARIFNPVKQAFDYDKEGSYVRTWVPELKGLEKPENVFQAWTTNSTRLETCGLADNVMVTDPVKRIEFTVDRKPKGSRRPFWRRRGQGRGARRGGGGSHGQAGSTSAEGPDGSGAHPRPGSGAGNRSGHGSRRHEPRGGAGPSDNYRAAPVYFVNGNGYTAGDWHGGHDARGRGNYGHFRRGECWYGQREGFQPTYVPVLVYYHPPPNMGPGVLE</sequence>
<dbReference type="NCBIfam" id="TIGR02765">
    <property type="entry name" value="crypto_DASH"/>
    <property type="match status" value="1"/>
</dbReference>
<comment type="cofactor">
    <cofactor evidence="5 6">
        <name>FAD</name>
        <dbReference type="ChEBI" id="CHEBI:57692"/>
    </cofactor>
    <text evidence="5 6">Binds 1 FAD per subunit.</text>
</comment>
<dbReference type="SUPFAM" id="SSF48173">
    <property type="entry name" value="Cryptochrome/photolyase FAD-binding domain"/>
    <property type="match status" value="1"/>
</dbReference>
<evidence type="ECO:0000256" key="7">
    <source>
        <dbReference type="SAM" id="MobiDB-lite"/>
    </source>
</evidence>
<comment type="function">
    <text evidence="6">May have a photoreceptor function.</text>
</comment>
<dbReference type="Gene3D" id="3.40.50.620">
    <property type="entry name" value="HUPs"/>
    <property type="match status" value="1"/>
</dbReference>
<keyword evidence="10" id="KW-1185">Reference proteome</keyword>
<gene>
    <name evidence="9" type="ORF">TCAP_05628</name>
</gene>
<feature type="binding site" evidence="5">
    <location>
        <begin position="468"/>
        <end position="470"/>
    </location>
    <ligand>
        <name>FAD</name>
        <dbReference type="ChEBI" id="CHEBI:57692"/>
    </ligand>
</feature>
<dbReference type="InterPro" id="IPR036134">
    <property type="entry name" value="Crypto/Photolyase_FAD-like_sf"/>
</dbReference>
<dbReference type="OrthoDB" id="435881at2759"/>
<dbReference type="Gene3D" id="1.25.40.80">
    <property type="match status" value="1"/>
</dbReference>
<comment type="caution">
    <text evidence="9">The sequence shown here is derived from an EMBL/GenBank/DDBJ whole genome shotgun (WGS) entry which is preliminary data.</text>
</comment>
<feature type="binding site" evidence="5">
    <location>
        <begin position="299"/>
        <end position="303"/>
    </location>
    <ligand>
        <name>FAD</name>
        <dbReference type="ChEBI" id="CHEBI:57692"/>
    </ligand>
</feature>
<protein>
    <recommendedName>
        <fullName evidence="6">Cryptochrome DASH</fullName>
    </recommendedName>
</protein>
<evidence type="ECO:0000259" key="8">
    <source>
        <dbReference type="PROSITE" id="PS51645"/>
    </source>
</evidence>
<evidence type="ECO:0000256" key="5">
    <source>
        <dbReference type="PIRSR" id="PIRSR602081-1"/>
    </source>
</evidence>
<reference evidence="9 10" key="1">
    <citation type="submission" date="2017-08" db="EMBL/GenBank/DDBJ databases">
        <title>Harnessing the power of phylogenomics to disentangle the directionality and signatures of interkingdom host jumping in the parasitic fungal genus Tolypocladium.</title>
        <authorList>
            <person name="Quandt C.A."/>
            <person name="Patterson W."/>
            <person name="Spatafora J.W."/>
        </authorList>
    </citation>
    <scope>NUCLEOTIDE SEQUENCE [LARGE SCALE GENOMIC DNA]</scope>
    <source>
        <strain evidence="9 10">CBS 113982</strain>
    </source>
</reference>
<keyword evidence="4 6" id="KW-0157">Chromophore</keyword>
<evidence type="ECO:0000313" key="9">
    <source>
        <dbReference type="EMBL" id="PNY24419.1"/>
    </source>
</evidence>
<evidence type="ECO:0000256" key="2">
    <source>
        <dbReference type="ARBA" id="ARBA00022630"/>
    </source>
</evidence>
<dbReference type="Proteomes" id="UP000236621">
    <property type="component" value="Unassembled WGS sequence"/>
</dbReference>
<dbReference type="InterPro" id="IPR014729">
    <property type="entry name" value="Rossmann-like_a/b/a_fold"/>
</dbReference>
<dbReference type="Gene3D" id="1.10.579.10">
    <property type="entry name" value="DNA Cyclobutane Dipyrimidine Photolyase, subunit A, domain 3"/>
    <property type="match status" value="1"/>
</dbReference>
<evidence type="ECO:0000256" key="3">
    <source>
        <dbReference type="ARBA" id="ARBA00022827"/>
    </source>
</evidence>
<dbReference type="InterPro" id="IPR002081">
    <property type="entry name" value="Cryptochrome/DNA_photolyase_1"/>
</dbReference>
<dbReference type="GO" id="GO:0071949">
    <property type="term" value="F:FAD binding"/>
    <property type="evidence" value="ECO:0007669"/>
    <property type="project" value="TreeGrafter"/>
</dbReference>
<dbReference type="GO" id="GO:0000719">
    <property type="term" value="P:photoreactive repair"/>
    <property type="evidence" value="ECO:0007669"/>
    <property type="project" value="TreeGrafter"/>
</dbReference>
<feature type="region of interest" description="Disordered" evidence="7">
    <location>
        <begin position="560"/>
        <end position="636"/>
    </location>
</feature>
<evidence type="ECO:0000313" key="10">
    <source>
        <dbReference type="Proteomes" id="UP000236621"/>
    </source>
</evidence>
<dbReference type="AlphaFoldDB" id="A0A2K3QA55"/>
<dbReference type="PROSITE" id="PS51645">
    <property type="entry name" value="PHR_CRY_ALPHA_BETA"/>
    <property type="match status" value="1"/>
</dbReference>
<keyword evidence="3 5" id="KW-0274">FAD</keyword>
<dbReference type="STRING" id="45235.A0A2K3QA55"/>
<dbReference type="InterPro" id="IPR006050">
    <property type="entry name" value="DNA_photolyase_N"/>
</dbReference>
<evidence type="ECO:0000256" key="6">
    <source>
        <dbReference type="RuleBase" id="RU367151"/>
    </source>
</evidence>
<dbReference type="Pfam" id="PF00875">
    <property type="entry name" value="DNA_photolyase"/>
    <property type="match status" value="1"/>
</dbReference>
<keyword evidence="2 5" id="KW-0285">Flavoprotein</keyword>
<proteinExistence type="inferred from homology"/>
<organism evidence="9 10">
    <name type="scientific">Tolypocladium capitatum</name>
    <dbReference type="NCBI Taxonomy" id="45235"/>
    <lineage>
        <taxon>Eukaryota</taxon>
        <taxon>Fungi</taxon>
        <taxon>Dikarya</taxon>
        <taxon>Ascomycota</taxon>
        <taxon>Pezizomycotina</taxon>
        <taxon>Sordariomycetes</taxon>
        <taxon>Hypocreomycetidae</taxon>
        <taxon>Hypocreales</taxon>
        <taxon>Ophiocordycipitaceae</taxon>
        <taxon>Tolypocladium</taxon>
    </lineage>
</organism>
<dbReference type="PANTHER" id="PTHR11455:SF22">
    <property type="entry name" value="CRYPTOCHROME DASH"/>
    <property type="match status" value="1"/>
</dbReference>
<dbReference type="PANTHER" id="PTHR11455">
    <property type="entry name" value="CRYPTOCHROME"/>
    <property type="match status" value="1"/>
</dbReference>
<feature type="binding site" evidence="5">
    <location>
        <position position="286"/>
    </location>
    <ligand>
        <name>FAD</name>
        <dbReference type="ChEBI" id="CHEBI:57692"/>
    </ligand>
</feature>
<dbReference type="PRINTS" id="PR00147">
    <property type="entry name" value="DNAPHOTLYASE"/>
</dbReference>
<evidence type="ECO:0000256" key="1">
    <source>
        <dbReference type="ARBA" id="ARBA00005862"/>
    </source>
</evidence>
<dbReference type="GO" id="GO:0003684">
    <property type="term" value="F:damaged DNA binding"/>
    <property type="evidence" value="ECO:0007669"/>
    <property type="project" value="TreeGrafter"/>
</dbReference>
<dbReference type="EMBL" id="NRSZ01000885">
    <property type="protein sequence ID" value="PNY24419.1"/>
    <property type="molecule type" value="Genomic_DNA"/>
</dbReference>
<feature type="compositionally biased region" description="Basic residues" evidence="7">
    <location>
        <begin position="565"/>
        <end position="582"/>
    </location>
</feature>